<gene>
    <name evidence="1" type="ORF">DFR86_09085</name>
</gene>
<protein>
    <submittedName>
        <fullName evidence="1">Uncharacterized protein</fullName>
    </submittedName>
</protein>
<dbReference type="EMBL" id="CP029288">
    <property type="protein sequence ID" value="AWR97684.1"/>
    <property type="molecule type" value="Genomic_DNA"/>
</dbReference>
<organism evidence="1 2">
    <name type="scientific">Acidianus sulfidivorans JP7</name>
    <dbReference type="NCBI Taxonomy" id="619593"/>
    <lineage>
        <taxon>Archaea</taxon>
        <taxon>Thermoproteota</taxon>
        <taxon>Thermoprotei</taxon>
        <taxon>Sulfolobales</taxon>
        <taxon>Sulfolobaceae</taxon>
        <taxon>Acidianus</taxon>
    </lineage>
</organism>
<dbReference type="RefSeq" id="WP_110380574.1">
    <property type="nucleotide sequence ID" value="NZ_CP029288.2"/>
</dbReference>
<reference evidence="1 2" key="1">
    <citation type="submission" date="2018-05" db="EMBL/GenBank/DDBJ databases">
        <title>Complete Genome Sequences of Extremely Thermoacidophilic, Metal-Mobilizing Type-Strain Members of the Archaeal Family Sulfolobaceae: Acidianus brierleyi DSM-1651T, Acidianus sulfidivorans DSM-18786T, Metallosphaera hakonensis DSM-7519T, and Metallosphaera prunae DSM-10039T.</title>
        <authorList>
            <person name="Counts J.A."/>
            <person name="Kelly R.M."/>
        </authorList>
    </citation>
    <scope>NUCLEOTIDE SEQUENCE [LARGE SCALE GENOMIC DNA]</scope>
    <source>
        <strain evidence="1 2">JP7</strain>
    </source>
</reference>
<dbReference type="GeneID" id="36838120"/>
<keyword evidence="2" id="KW-1185">Reference proteome</keyword>
<evidence type="ECO:0000313" key="1">
    <source>
        <dbReference type="EMBL" id="AWR97684.1"/>
    </source>
</evidence>
<dbReference type="AlphaFoldDB" id="A0A2U9INY0"/>
<name>A0A2U9INY0_9CREN</name>
<dbReference type="OrthoDB" id="43181at2157"/>
<proteinExistence type="predicted"/>
<accession>A0A2U9INY0</accession>
<dbReference type="KEGG" id="asul:DFR86_09085"/>
<evidence type="ECO:0000313" key="2">
    <source>
        <dbReference type="Proteomes" id="UP000248410"/>
    </source>
</evidence>
<sequence length="254" mass="28821">MLTLTRDIEVTNPEAIMNWAKDQSNIISIIPNVVKIQGNVIELRFTRLFLFSFDSYFNIQLSIIGNGLIEYKLTDKKDNELKIFLTADQKKYIKIGITYSGEKEWVISKGLKKILDEIILGIQNEMNKFNEVNTQTLSENNNYSVELSKISYISKLIIKTKLAKSEEVTLNQGEVLDYVEGIISGYSNYPIIYISGSGSSTFRLLFINGELKGVYILQNGKASFEEDGLNYLSGDFKIHVYVGISPRIAEVIKE</sequence>
<dbReference type="Proteomes" id="UP000248410">
    <property type="component" value="Chromosome"/>
</dbReference>